<gene>
    <name evidence="2" type="ORF">EA462_15805</name>
</gene>
<keyword evidence="3" id="KW-1185">Reference proteome</keyword>
<evidence type="ECO:0000259" key="1">
    <source>
        <dbReference type="Pfam" id="PF00149"/>
    </source>
</evidence>
<dbReference type="InterPro" id="IPR004843">
    <property type="entry name" value="Calcineurin-like_PHP"/>
</dbReference>
<dbReference type="GO" id="GO:0016787">
    <property type="term" value="F:hydrolase activity"/>
    <property type="evidence" value="ECO:0007669"/>
    <property type="project" value="InterPro"/>
</dbReference>
<evidence type="ECO:0000313" key="3">
    <source>
        <dbReference type="Proteomes" id="UP000273828"/>
    </source>
</evidence>
<dbReference type="InterPro" id="IPR029052">
    <property type="entry name" value="Metallo-depent_PP-like"/>
</dbReference>
<comment type="caution">
    <text evidence="2">The sequence shown here is derived from an EMBL/GenBank/DDBJ whole genome shotgun (WGS) entry which is preliminary data.</text>
</comment>
<dbReference type="Proteomes" id="UP000273828">
    <property type="component" value="Unassembled WGS sequence"/>
</dbReference>
<dbReference type="EMBL" id="REFY01000006">
    <property type="protein sequence ID" value="RQG87144.1"/>
    <property type="molecule type" value="Genomic_DNA"/>
</dbReference>
<dbReference type="PIRSF" id="PIRSF000887">
    <property type="entry name" value="Pesterase_MJ0037"/>
    <property type="match status" value="1"/>
</dbReference>
<feature type="domain" description="Calcineurin-like phosphoesterase" evidence="1">
    <location>
        <begin position="23"/>
        <end position="121"/>
    </location>
</feature>
<reference evidence="2 3" key="1">
    <citation type="submission" date="2018-10" db="EMBL/GenBank/DDBJ databases">
        <title>Natrarchaeobius chitinivorans gen. nov., sp. nov., and Natrarchaeobius haloalkaliphilus sp. nov., alkaliphilic, chitin-utilizing haloarchaea from hypersaline alkaline lakes.</title>
        <authorList>
            <person name="Sorokin D.Y."/>
            <person name="Elcheninov A.G."/>
            <person name="Kostrikina N.A."/>
            <person name="Bale N.J."/>
            <person name="Sinninghe Damste J.S."/>
            <person name="Khijniak T.V."/>
            <person name="Kublanov I.V."/>
            <person name="Toshchakov S.V."/>
        </authorList>
    </citation>
    <scope>NUCLEOTIDE SEQUENCE [LARGE SCALE GENOMIC DNA]</scope>
    <source>
        <strain evidence="2 3">AArcht-Sl</strain>
    </source>
</reference>
<dbReference type="Gene3D" id="3.60.21.10">
    <property type="match status" value="1"/>
</dbReference>
<dbReference type="OrthoDB" id="18264at2157"/>
<name>A0A3N6LIF4_9EURY</name>
<protein>
    <submittedName>
        <fullName evidence="2">Metallophosphoesterase</fullName>
    </submittedName>
</protein>
<organism evidence="2 3">
    <name type="scientific">Natrarchaeobius halalkaliphilus</name>
    <dbReference type="NCBI Taxonomy" id="1679091"/>
    <lineage>
        <taxon>Archaea</taxon>
        <taxon>Methanobacteriati</taxon>
        <taxon>Methanobacteriota</taxon>
        <taxon>Stenosarchaea group</taxon>
        <taxon>Halobacteria</taxon>
        <taxon>Halobacteriales</taxon>
        <taxon>Natrialbaceae</taxon>
        <taxon>Natrarchaeobius</taxon>
    </lineage>
</organism>
<dbReference type="RefSeq" id="WP_124179538.1">
    <property type="nucleotide sequence ID" value="NZ_REFY01000006.1"/>
</dbReference>
<dbReference type="SUPFAM" id="SSF56300">
    <property type="entry name" value="Metallo-dependent phosphatases"/>
    <property type="match status" value="1"/>
</dbReference>
<accession>A0A3N6LIF4</accession>
<sequence length="235" mass="25295">MATVDLPFSIEERAVFVPTADSLIVADIHLGRAAASSIDAPIDDGGDVRDRLASLLDRTDPSTVVVAGDLLHSFDTVPRGVERDVVALVSVIDDAGASLVVTPGNHDTMLADVFHGETTREYRLADDETVVCHGHEPPDEDAKRYVIGHDHPALSVEGRKLPCALYGPNAHEGSDVLVLPAFTRTAAGATINRMRSRDFQSPLISDADAFHPAVWDDSNGDTLWFPPLGRCRDLL</sequence>
<proteinExistence type="predicted"/>
<dbReference type="PANTHER" id="PTHR39323">
    <property type="entry name" value="BLR1149 PROTEIN"/>
    <property type="match status" value="1"/>
</dbReference>
<evidence type="ECO:0000313" key="2">
    <source>
        <dbReference type="EMBL" id="RQG87144.1"/>
    </source>
</evidence>
<dbReference type="PANTHER" id="PTHR39323:SF1">
    <property type="entry name" value="BLR1149 PROTEIN"/>
    <property type="match status" value="1"/>
</dbReference>
<dbReference type="Pfam" id="PF00149">
    <property type="entry name" value="Metallophos"/>
    <property type="match status" value="1"/>
</dbReference>
<dbReference type="AlphaFoldDB" id="A0A3N6LIF4"/>
<dbReference type="InterPro" id="IPR024173">
    <property type="entry name" value="Pesterase_MJ0037-like"/>
</dbReference>